<dbReference type="Proteomes" id="UP000886667">
    <property type="component" value="Unassembled WGS sequence"/>
</dbReference>
<feature type="transmembrane region" description="Helical" evidence="1">
    <location>
        <begin position="119"/>
        <end position="139"/>
    </location>
</feature>
<feature type="transmembrane region" description="Helical" evidence="1">
    <location>
        <begin position="80"/>
        <end position="99"/>
    </location>
</feature>
<reference evidence="2" key="1">
    <citation type="journal article" date="2021" name="Proc. Natl. Acad. Sci. U.S.A.">
        <title>Global biogeography of chemosynthetic symbionts reveals both localized and globally distributed symbiont groups. .</title>
        <authorList>
            <person name="Osvatic J.T."/>
            <person name="Wilkins L.G.E."/>
            <person name="Leibrecht L."/>
            <person name="Leray M."/>
            <person name="Zauner S."/>
            <person name="Polzin J."/>
            <person name="Camacho Y."/>
            <person name="Gros O."/>
            <person name="van Gils J.A."/>
            <person name="Eisen J.A."/>
            <person name="Petersen J.M."/>
            <person name="Yuen B."/>
        </authorList>
    </citation>
    <scope>NUCLEOTIDE SEQUENCE</scope>
    <source>
        <strain evidence="2">MAGclacostrist064TRANS</strain>
    </source>
</reference>
<gene>
    <name evidence="2" type="ORF">JAZ07_09790</name>
</gene>
<accession>A0A9E4KCH8</accession>
<proteinExistence type="predicted"/>
<comment type="caution">
    <text evidence="2">The sequence shown here is derived from an EMBL/GenBank/DDBJ whole genome shotgun (WGS) entry which is preliminary data.</text>
</comment>
<dbReference type="EMBL" id="JAEPCM010000331">
    <property type="protein sequence ID" value="MCG7946619.1"/>
    <property type="molecule type" value="Genomic_DNA"/>
</dbReference>
<evidence type="ECO:0000313" key="2">
    <source>
        <dbReference type="EMBL" id="MCG7946619.1"/>
    </source>
</evidence>
<dbReference type="AlphaFoldDB" id="A0A9E4KCH8"/>
<keyword evidence="1" id="KW-1133">Transmembrane helix</keyword>
<sequence length="144" mass="16062">MITAVGIVVILVGLIVWIGQLLSFVAPEIATKISLNSPEEEMDQSLYIIETKANGLSDILLTWTLPLSGFLMIIDHKSWPFLALIGSGIYIYFAFLTIFTRYFLKKRGKKIGSPSDVKVAYIFSVIWIICSLLMIGLAIQELGY</sequence>
<keyword evidence="1" id="KW-0472">Membrane</keyword>
<keyword evidence="1" id="KW-0812">Transmembrane</keyword>
<feature type="transmembrane region" description="Helical" evidence="1">
    <location>
        <begin position="6"/>
        <end position="26"/>
    </location>
</feature>
<name>A0A9E4KCH8_9GAMM</name>
<evidence type="ECO:0000313" key="3">
    <source>
        <dbReference type="Proteomes" id="UP000886667"/>
    </source>
</evidence>
<evidence type="ECO:0000256" key="1">
    <source>
        <dbReference type="SAM" id="Phobius"/>
    </source>
</evidence>
<protein>
    <submittedName>
        <fullName evidence="2">Uncharacterized protein</fullName>
    </submittedName>
</protein>
<organism evidence="2 3">
    <name type="scientific">Candidatus Thiodiazotropha taylori</name>
    <dbReference type="NCBI Taxonomy" id="2792791"/>
    <lineage>
        <taxon>Bacteria</taxon>
        <taxon>Pseudomonadati</taxon>
        <taxon>Pseudomonadota</taxon>
        <taxon>Gammaproteobacteria</taxon>
        <taxon>Chromatiales</taxon>
        <taxon>Sedimenticolaceae</taxon>
        <taxon>Candidatus Thiodiazotropha</taxon>
    </lineage>
</organism>